<feature type="transmembrane region" description="Helical" evidence="1">
    <location>
        <begin position="6"/>
        <end position="24"/>
    </location>
</feature>
<organism evidence="2 3">
    <name type="scientific">Cardiocondyla obscurior</name>
    <dbReference type="NCBI Taxonomy" id="286306"/>
    <lineage>
        <taxon>Eukaryota</taxon>
        <taxon>Metazoa</taxon>
        <taxon>Ecdysozoa</taxon>
        <taxon>Arthropoda</taxon>
        <taxon>Hexapoda</taxon>
        <taxon>Insecta</taxon>
        <taxon>Pterygota</taxon>
        <taxon>Neoptera</taxon>
        <taxon>Endopterygota</taxon>
        <taxon>Hymenoptera</taxon>
        <taxon>Apocrita</taxon>
        <taxon>Aculeata</taxon>
        <taxon>Formicoidea</taxon>
        <taxon>Formicidae</taxon>
        <taxon>Myrmicinae</taxon>
        <taxon>Cardiocondyla</taxon>
    </lineage>
</organism>
<dbReference type="EMBL" id="JADYXP020000007">
    <property type="protein sequence ID" value="KAL0120062.1"/>
    <property type="molecule type" value="Genomic_DNA"/>
</dbReference>
<gene>
    <name evidence="2" type="ORF">PUN28_008034</name>
</gene>
<keyword evidence="1" id="KW-0812">Transmembrane</keyword>
<comment type="caution">
    <text evidence="2">The sequence shown here is derived from an EMBL/GenBank/DDBJ whole genome shotgun (WGS) entry which is preliminary data.</text>
</comment>
<sequence length="49" mass="5773">MCSHALGSILLIFITFSFSLQYTLRTMRGICSLKFSSRSRKRSEEREKR</sequence>
<keyword evidence="1" id="KW-1133">Transmembrane helix</keyword>
<keyword evidence="3" id="KW-1185">Reference proteome</keyword>
<evidence type="ECO:0000313" key="3">
    <source>
        <dbReference type="Proteomes" id="UP001430953"/>
    </source>
</evidence>
<name>A0AAW2FXT2_9HYME</name>
<accession>A0AAW2FXT2</accession>
<dbReference type="Proteomes" id="UP001430953">
    <property type="component" value="Unassembled WGS sequence"/>
</dbReference>
<evidence type="ECO:0000313" key="2">
    <source>
        <dbReference type="EMBL" id="KAL0120062.1"/>
    </source>
</evidence>
<keyword evidence="1" id="KW-0472">Membrane</keyword>
<protein>
    <submittedName>
        <fullName evidence="2">Uncharacterized protein</fullName>
    </submittedName>
</protein>
<dbReference type="AlphaFoldDB" id="A0AAW2FXT2"/>
<evidence type="ECO:0000256" key="1">
    <source>
        <dbReference type="SAM" id="Phobius"/>
    </source>
</evidence>
<reference evidence="2 3" key="1">
    <citation type="submission" date="2023-03" db="EMBL/GenBank/DDBJ databases">
        <title>High recombination rates correlate with genetic variation in Cardiocondyla obscurior ants.</title>
        <authorList>
            <person name="Errbii M."/>
        </authorList>
    </citation>
    <scope>NUCLEOTIDE SEQUENCE [LARGE SCALE GENOMIC DNA]</scope>
    <source>
        <strain evidence="2">Alpha-2009</strain>
        <tissue evidence="2">Whole body</tissue>
    </source>
</reference>
<proteinExistence type="predicted"/>